<dbReference type="AlphaFoldDB" id="A0A916DTL7"/>
<dbReference type="EMBL" id="AP026867">
    <property type="protein sequence ID" value="BDS13344.1"/>
    <property type="molecule type" value="Genomic_DNA"/>
</dbReference>
<organism evidence="1 2">
    <name type="scientific">Aureispira anguillae</name>
    <dbReference type="NCBI Taxonomy" id="2864201"/>
    <lineage>
        <taxon>Bacteria</taxon>
        <taxon>Pseudomonadati</taxon>
        <taxon>Bacteroidota</taxon>
        <taxon>Saprospiria</taxon>
        <taxon>Saprospirales</taxon>
        <taxon>Saprospiraceae</taxon>
        <taxon>Aureispira</taxon>
    </lineage>
</organism>
<accession>A0A916DTL7</accession>
<evidence type="ECO:0000313" key="2">
    <source>
        <dbReference type="Proteomes" id="UP001060919"/>
    </source>
</evidence>
<protein>
    <submittedName>
        <fullName evidence="1">Uncharacterized protein</fullName>
    </submittedName>
</protein>
<dbReference type="Proteomes" id="UP001060919">
    <property type="component" value="Chromosome"/>
</dbReference>
<gene>
    <name evidence="1" type="ORF">AsAng_0040810</name>
</gene>
<dbReference type="KEGG" id="aup:AsAng_0040810"/>
<evidence type="ECO:0000313" key="1">
    <source>
        <dbReference type="EMBL" id="BDS13344.1"/>
    </source>
</evidence>
<sequence length="35" mass="4349">MDFITSVSCNFYTQNKELMQVYFMEKKQLYRSLDF</sequence>
<proteinExistence type="predicted"/>
<reference evidence="1" key="1">
    <citation type="submission" date="2022-09" db="EMBL/GenBank/DDBJ databases">
        <title>Aureispira anguillicida sp. nov., isolated from Leptocephalus of Japanese eel Anguilla japonica.</title>
        <authorList>
            <person name="Yuasa K."/>
            <person name="Mekata T."/>
            <person name="Ikunari K."/>
        </authorList>
    </citation>
    <scope>NUCLEOTIDE SEQUENCE</scope>
    <source>
        <strain evidence="1">EL160426</strain>
    </source>
</reference>
<keyword evidence="2" id="KW-1185">Reference proteome</keyword>
<name>A0A916DTL7_9BACT</name>